<keyword evidence="1" id="KW-1133">Transmembrane helix</keyword>
<feature type="transmembrane region" description="Helical" evidence="1">
    <location>
        <begin position="172"/>
        <end position="190"/>
    </location>
</feature>
<protein>
    <recommendedName>
        <fullName evidence="3">Reverse transcriptase domain-containing protein</fullName>
    </recommendedName>
</protein>
<feature type="non-terminal residue" evidence="2">
    <location>
        <position position="216"/>
    </location>
</feature>
<evidence type="ECO:0000313" key="2">
    <source>
        <dbReference type="EMBL" id="AGM32707.1"/>
    </source>
</evidence>
<reference evidence="2" key="1">
    <citation type="submission" date="2013-03" db="EMBL/GenBank/DDBJ databases">
        <title>Immune-Related transcriptome of Coptotermes formosanus Shiraki workers: the defense mechanism.</title>
        <authorList>
            <person name="Hussain A."/>
            <person name="Li Y.F."/>
            <person name="Wen S.Y."/>
        </authorList>
    </citation>
    <scope>NUCLEOTIDE SEQUENCE</scope>
</reference>
<keyword evidence="1" id="KW-0472">Membrane</keyword>
<dbReference type="EMBL" id="KC740883">
    <property type="protein sequence ID" value="AGM32707.1"/>
    <property type="molecule type" value="mRNA"/>
</dbReference>
<name>R4V1X6_COPFO</name>
<evidence type="ECO:0000256" key="1">
    <source>
        <dbReference type="SAM" id="Phobius"/>
    </source>
</evidence>
<organism evidence="2">
    <name type="scientific">Coptotermes formosanus</name>
    <name type="common">Formosan subterranean termite</name>
    <dbReference type="NCBI Taxonomy" id="36987"/>
    <lineage>
        <taxon>Eukaryota</taxon>
        <taxon>Metazoa</taxon>
        <taxon>Ecdysozoa</taxon>
        <taxon>Arthropoda</taxon>
        <taxon>Hexapoda</taxon>
        <taxon>Insecta</taxon>
        <taxon>Pterygota</taxon>
        <taxon>Neoptera</taxon>
        <taxon>Polyneoptera</taxon>
        <taxon>Dictyoptera</taxon>
        <taxon>Blattodea</taxon>
        <taxon>Blattoidea</taxon>
        <taxon>Termitoidae</taxon>
        <taxon>Rhinotermitidae</taxon>
        <taxon>Coptotermes</taxon>
    </lineage>
</organism>
<evidence type="ECO:0008006" key="3">
    <source>
        <dbReference type="Google" id="ProtNLM"/>
    </source>
</evidence>
<dbReference type="AlphaFoldDB" id="R4V1X6"/>
<proteinExistence type="evidence at transcript level"/>
<sequence length="216" mass="25257">MFADDTTSLFTAETQAELFKKSNNAVIHALKWFQSSQLFLNPIKTNVVQFTPTKVPTVLNIQYAGLTFPQVEVIRFLGLQLDKQITWRSHLYFLLNKLSKACFVLGRLCYVLDIDALKLVYFANFQSVVKYDIVFWGNSYNLNKVFLLQKRIHRIMLGLSYRSSFKFWFKKLDILTVPCLYIFSLAMFVINNPSYFQTNMSLHGIDTRQKNKLHKP</sequence>
<accession>R4V1X6</accession>
<keyword evidence="1" id="KW-0812">Transmembrane</keyword>